<dbReference type="Gene3D" id="3.40.50.300">
    <property type="entry name" value="P-loop containing nucleotide triphosphate hydrolases"/>
    <property type="match status" value="1"/>
</dbReference>
<sequence length="218" mass="25005">MFRRKKVDEKKEILLQAFYNLEDKLTRNLGVDDVVIAFTATDDMVMKMDSIYIMAGHLAEEDERILVIDANLRADELEEMKGFYNKRGFVDCLLGDFRLDDVIVRESDNLHLLMTGRVSEYEDMYLEPSAITNFFADCKDRYDYVFINTKENIGIAESNVFCGLADKTVIFSTEANLKSYLLEESKSQLEKAGADIKGVIISDYVYEDNELDDLFGGK</sequence>
<protein>
    <submittedName>
        <fullName evidence="1">Uncharacterized protein</fullName>
    </submittedName>
</protein>
<dbReference type="Proteomes" id="UP000029579">
    <property type="component" value="Unassembled WGS sequence"/>
</dbReference>
<organism evidence="1 2">
    <name type="scientific">Anaerococcus lactolyticus S7-1-13</name>
    <dbReference type="NCBI Taxonomy" id="1284686"/>
    <lineage>
        <taxon>Bacteria</taxon>
        <taxon>Bacillati</taxon>
        <taxon>Bacillota</taxon>
        <taxon>Tissierellia</taxon>
        <taxon>Tissierellales</taxon>
        <taxon>Peptoniphilaceae</taxon>
        <taxon>Anaerococcus</taxon>
    </lineage>
</organism>
<dbReference type="AlphaFoldDB" id="A0A095X1E5"/>
<reference evidence="1 2" key="1">
    <citation type="submission" date="2014-07" db="EMBL/GenBank/DDBJ databases">
        <authorList>
            <person name="McCorrison J."/>
            <person name="Sanka R."/>
            <person name="Torralba M."/>
            <person name="Gillis M."/>
            <person name="Haft D.H."/>
            <person name="Methe B."/>
            <person name="Sutton G."/>
            <person name="Nelson K.E."/>
        </authorList>
    </citation>
    <scope>NUCLEOTIDE SEQUENCE [LARGE SCALE GENOMIC DNA]</scope>
    <source>
        <strain evidence="1 2">S7-1-13</strain>
    </source>
</reference>
<evidence type="ECO:0000313" key="2">
    <source>
        <dbReference type="Proteomes" id="UP000029579"/>
    </source>
</evidence>
<dbReference type="eggNOG" id="COG0489">
    <property type="taxonomic scope" value="Bacteria"/>
</dbReference>
<dbReference type="InterPro" id="IPR027417">
    <property type="entry name" value="P-loop_NTPase"/>
</dbReference>
<gene>
    <name evidence="1" type="ORF">HMPREF1630_05960</name>
</gene>
<accession>A0A095X1E5</accession>
<proteinExistence type="predicted"/>
<dbReference type="SUPFAM" id="SSF52540">
    <property type="entry name" value="P-loop containing nucleoside triphosphate hydrolases"/>
    <property type="match status" value="1"/>
</dbReference>
<dbReference type="RefSeq" id="WP_004827877.1">
    <property type="nucleotide sequence ID" value="NZ_JRMW01000036.1"/>
</dbReference>
<evidence type="ECO:0000313" key="1">
    <source>
        <dbReference type="EMBL" id="KGF03855.1"/>
    </source>
</evidence>
<dbReference type="EMBL" id="JRMW01000036">
    <property type="protein sequence ID" value="KGF03855.1"/>
    <property type="molecule type" value="Genomic_DNA"/>
</dbReference>
<name>A0A095X1E5_9FIRM</name>
<dbReference type="OrthoDB" id="1690483at2"/>
<comment type="caution">
    <text evidence="1">The sequence shown here is derived from an EMBL/GenBank/DDBJ whole genome shotgun (WGS) entry which is preliminary data.</text>
</comment>